<sequence length="235" mass="25335">MTRSQPRPAERPGTAPGPPVPRAGTGARRGPSEQTRRRVFLAVGALVERLDHRSVTVDAVARASGVGRSTIYRHWPSRQVLVLEAYSWTTNRVTPLPDTGDVVEDLRVYLSELAFCTSFGGAAPTVAGLLVDALEDAEFAVAFRRVLVGERRRAFATILARGQQRGQVRPDLDRDAAVDALYGALHHRLLMSGQPVDGPFVAALVDVVTRGLVARPADDGSAAAARTRERPRSAD</sequence>
<evidence type="ECO:0000313" key="8">
    <source>
        <dbReference type="Proteomes" id="UP000470470"/>
    </source>
</evidence>
<dbReference type="Gene3D" id="1.10.10.60">
    <property type="entry name" value="Homeodomain-like"/>
    <property type="match status" value="1"/>
</dbReference>
<evidence type="ECO:0000256" key="1">
    <source>
        <dbReference type="ARBA" id="ARBA00023015"/>
    </source>
</evidence>
<evidence type="ECO:0000313" key="7">
    <source>
        <dbReference type="EMBL" id="NEL53820.1"/>
    </source>
</evidence>
<keyword evidence="1" id="KW-0805">Transcription regulation</keyword>
<dbReference type="PANTHER" id="PTHR30055:SF148">
    <property type="entry name" value="TETR-FAMILY TRANSCRIPTIONAL REGULATOR"/>
    <property type="match status" value="1"/>
</dbReference>
<feature type="region of interest" description="Disordered" evidence="5">
    <location>
        <begin position="1"/>
        <end position="35"/>
    </location>
</feature>
<evidence type="ECO:0000256" key="5">
    <source>
        <dbReference type="SAM" id="MobiDB-lite"/>
    </source>
</evidence>
<organism evidence="7 8">
    <name type="scientific">Goekera deserti</name>
    <dbReference type="NCBI Taxonomy" id="2497753"/>
    <lineage>
        <taxon>Bacteria</taxon>
        <taxon>Bacillati</taxon>
        <taxon>Actinomycetota</taxon>
        <taxon>Actinomycetes</taxon>
        <taxon>Geodermatophilales</taxon>
        <taxon>Geodermatophilaceae</taxon>
        <taxon>Goekera</taxon>
    </lineage>
</organism>
<dbReference type="SUPFAM" id="SSF46689">
    <property type="entry name" value="Homeodomain-like"/>
    <property type="match status" value="1"/>
</dbReference>
<dbReference type="RefSeq" id="WP_162392685.1">
    <property type="nucleotide sequence ID" value="NZ_JAABOZ010000002.1"/>
</dbReference>
<dbReference type="PANTHER" id="PTHR30055">
    <property type="entry name" value="HTH-TYPE TRANSCRIPTIONAL REGULATOR RUTR"/>
    <property type="match status" value="1"/>
</dbReference>
<feature type="domain" description="HTH tetR-type" evidence="6">
    <location>
        <begin position="33"/>
        <end position="93"/>
    </location>
</feature>
<dbReference type="GO" id="GO:0000976">
    <property type="term" value="F:transcription cis-regulatory region binding"/>
    <property type="evidence" value="ECO:0007669"/>
    <property type="project" value="TreeGrafter"/>
</dbReference>
<evidence type="ECO:0000259" key="6">
    <source>
        <dbReference type="PROSITE" id="PS50977"/>
    </source>
</evidence>
<dbReference type="PROSITE" id="PS50977">
    <property type="entry name" value="HTH_TETR_2"/>
    <property type="match status" value="1"/>
</dbReference>
<dbReference type="InterPro" id="IPR036271">
    <property type="entry name" value="Tet_transcr_reg_TetR-rel_C_sf"/>
</dbReference>
<dbReference type="InterPro" id="IPR050109">
    <property type="entry name" value="HTH-type_TetR-like_transc_reg"/>
</dbReference>
<dbReference type="InterPro" id="IPR009057">
    <property type="entry name" value="Homeodomain-like_sf"/>
</dbReference>
<dbReference type="InterPro" id="IPR011075">
    <property type="entry name" value="TetR_C"/>
</dbReference>
<dbReference type="AlphaFoldDB" id="A0A7K3WDH2"/>
<dbReference type="GO" id="GO:0003700">
    <property type="term" value="F:DNA-binding transcription factor activity"/>
    <property type="evidence" value="ECO:0007669"/>
    <property type="project" value="TreeGrafter"/>
</dbReference>
<accession>A0A7K3WDH2</accession>
<reference evidence="7 8" key="1">
    <citation type="submission" date="2020-02" db="EMBL/GenBank/DDBJ databases">
        <title>The whole genome sequence of CPCC 205119.</title>
        <authorList>
            <person name="Jiang Z."/>
        </authorList>
    </citation>
    <scope>NUCLEOTIDE SEQUENCE [LARGE SCALE GENOMIC DNA]</scope>
    <source>
        <strain evidence="7 8">CPCC 205119</strain>
    </source>
</reference>
<dbReference type="Proteomes" id="UP000470470">
    <property type="component" value="Unassembled WGS sequence"/>
</dbReference>
<name>A0A7K3WDH2_9ACTN</name>
<proteinExistence type="predicted"/>
<protein>
    <submittedName>
        <fullName evidence="7">TetR/AcrR family transcriptional regulator</fullName>
    </submittedName>
</protein>
<dbReference type="InterPro" id="IPR001647">
    <property type="entry name" value="HTH_TetR"/>
</dbReference>
<dbReference type="Pfam" id="PF00440">
    <property type="entry name" value="TetR_N"/>
    <property type="match status" value="1"/>
</dbReference>
<keyword evidence="3" id="KW-0804">Transcription</keyword>
<dbReference type="SUPFAM" id="SSF48498">
    <property type="entry name" value="Tetracyclin repressor-like, C-terminal domain"/>
    <property type="match status" value="1"/>
</dbReference>
<evidence type="ECO:0000256" key="4">
    <source>
        <dbReference type="PROSITE-ProRule" id="PRU00335"/>
    </source>
</evidence>
<comment type="caution">
    <text evidence="7">The sequence shown here is derived from an EMBL/GenBank/DDBJ whole genome shotgun (WGS) entry which is preliminary data.</text>
</comment>
<feature type="DNA-binding region" description="H-T-H motif" evidence="4">
    <location>
        <begin position="56"/>
        <end position="75"/>
    </location>
</feature>
<evidence type="ECO:0000256" key="2">
    <source>
        <dbReference type="ARBA" id="ARBA00023125"/>
    </source>
</evidence>
<keyword evidence="8" id="KW-1185">Reference proteome</keyword>
<evidence type="ECO:0000256" key="3">
    <source>
        <dbReference type="ARBA" id="ARBA00023163"/>
    </source>
</evidence>
<keyword evidence="2 4" id="KW-0238">DNA-binding</keyword>
<gene>
    <name evidence="7" type="ORF">G1H19_07380</name>
</gene>
<dbReference type="EMBL" id="JAAGWK010000010">
    <property type="protein sequence ID" value="NEL53820.1"/>
    <property type="molecule type" value="Genomic_DNA"/>
</dbReference>
<dbReference type="Pfam" id="PF16859">
    <property type="entry name" value="TetR_C_11"/>
    <property type="match status" value="1"/>
</dbReference>
<dbReference type="Gene3D" id="1.10.357.10">
    <property type="entry name" value="Tetracycline Repressor, domain 2"/>
    <property type="match status" value="1"/>
</dbReference>